<dbReference type="InterPro" id="IPR004412">
    <property type="entry name" value="GatA"/>
</dbReference>
<organism evidence="12 13">
    <name type="scientific">Candidatus Magnetominusculus xianensis</name>
    <dbReference type="NCBI Taxonomy" id="1748249"/>
    <lineage>
        <taxon>Bacteria</taxon>
        <taxon>Pseudomonadati</taxon>
        <taxon>Nitrospirota</taxon>
        <taxon>Nitrospiria</taxon>
        <taxon>Nitrospirales</taxon>
        <taxon>Nitrospiraceae</taxon>
        <taxon>Candidatus Magnetominusculus</taxon>
    </lineage>
</organism>
<evidence type="ECO:0000256" key="10">
    <source>
        <dbReference type="HAMAP-Rule" id="MF_00120"/>
    </source>
</evidence>
<evidence type="ECO:0000256" key="3">
    <source>
        <dbReference type="ARBA" id="ARBA00012739"/>
    </source>
</evidence>
<dbReference type="InterPro" id="IPR020556">
    <property type="entry name" value="Amidase_CS"/>
</dbReference>
<evidence type="ECO:0000256" key="1">
    <source>
        <dbReference type="ARBA" id="ARBA00008069"/>
    </source>
</evidence>
<dbReference type="Pfam" id="PF01425">
    <property type="entry name" value="Amidase"/>
    <property type="match status" value="1"/>
</dbReference>
<accession>A0ABR5SFP1</accession>
<evidence type="ECO:0000259" key="11">
    <source>
        <dbReference type="Pfam" id="PF01425"/>
    </source>
</evidence>
<feature type="active site" description="Charge relay system" evidence="10">
    <location>
        <position position="98"/>
    </location>
</feature>
<keyword evidence="6 10" id="KW-0547">Nucleotide-binding</keyword>
<sequence>MRVALDALIVIESLQLNNCGRYFYLELYKLTIVEALGLISKHELTPTDLLESVFNRITALDTSVKAYVTVTKDIAAEQAGRLSMLNRTPLYGIPMAIKDNMCIKGVRTTCSSKILENFIPPYESTVTGKLQEAGYCLTGKTNLDEFAMGSSTENSGFFTTKNPWDLSRAPGGSSGGSAAVVAADMCVAAIGSDTGGSIRQPASFCGVVGLKPTYGLVSRFGLVAFASSLDQIGPITKTVEDAAIVLNVIAGGDRRDSTSAHIAIPDYTASLSSDLKGMKIGIPEEYFIDGMDKEVETAVRAAISEIERLGAEVISIKLPHTAYAVAAYYIIATSEASSNLARYDGVKYGLRVSGSDLIDTYMETRAKGFGQEVKRRIMLGTYALSSGYYDAYYKKAQQVRTLIKRDFDEAFKVVDVIATPTSPTTAFKIGEKADDPLQMYLSDIFTISVNLAGIPAISIPCGFDSGGLPVGLQLIGRHFGEAEILKAAHAYERAAGWYQRRPSI</sequence>
<dbReference type="InterPro" id="IPR023631">
    <property type="entry name" value="Amidase_dom"/>
</dbReference>
<reference evidence="12 13" key="1">
    <citation type="submission" date="2015-11" db="EMBL/GenBank/DDBJ databases">
        <authorList>
            <person name="Lin W."/>
        </authorList>
    </citation>
    <scope>NUCLEOTIDE SEQUENCE [LARGE SCALE GENOMIC DNA]</scope>
    <source>
        <strain evidence="12 13">HCH-1</strain>
    </source>
</reference>
<evidence type="ECO:0000256" key="4">
    <source>
        <dbReference type="ARBA" id="ARBA00014428"/>
    </source>
</evidence>
<feature type="active site" description="Charge relay system" evidence="10">
    <location>
        <position position="173"/>
    </location>
</feature>
<dbReference type="Gene3D" id="3.90.1300.10">
    <property type="entry name" value="Amidase signature (AS) domain"/>
    <property type="match status" value="1"/>
</dbReference>
<dbReference type="InterPro" id="IPR000120">
    <property type="entry name" value="Amidase"/>
</dbReference>
<dbReference type="InterPro" id="IPR036928">
    <property type="entry name" value="AS_sf"/>
</dbReference>
<evidence type="ECO:0000256" key="6">
    <source>
        <dbReference type="ARBA" id="ARBA00022741"/>
    </source>
</evidence>
<comment type="subunit">
    <text evidence="2 10">Heterotrimer of A, B and C subunits.</text>
</comment>
<evidence type="ECO:0000256" key="8">
    <source>
        <dbReference type="ARBA" id="ARBA00022917"/>
    </source>
</evidence>
<keyword evidence="7 10" id="KW-0067">ATP-binding</keyword>
<keyword evidence="5 10" id="KW-0436">Ligase</keyword>
<dbReference type="PROSITE" id="PS00571">
    <property type="entry name" value="AMIDASES"/>
    <property type="match status" value="1"/>
</dbReference>
<comment type="function">
    <text evidence="10">Allows the formation of correctly charged Gln-tRNA(Gln) through the transamidation of misacylated Glu-tRNA(Gln) in organisms which lack glutaminyl-tRNA synthetase. The reaction takes place in the presence of glutamine and ATP through an activated gamma-phospho-Glu-tRNA(Gln).</text>
</comment>
<dbReference type="HAMAP" id="MF_00120">
    <property type="entry name" value="GatA"/>
    <property type="match status" value="1"/>
</dbReference>
<feature type="domain" description="Amidase" evidence="11">
    <location>
        <begin position="48"/>
        <end position="485"/>
    </location>
</feature>
<evidence type="ECO:0000256" key="9">
    <source>
        <dbReference type="ARBA" id="ARBA00047407"/>
    </source>
</evidence>
<evidence type="ECO:0000313" key="12">
    <source>
        <dbReference type="EMBL" id="KWT86741.1"/>
    </source>
</evidence>
<evidence type="ECO:0000313" key="13">
    <source>
        <dbReference type="Proteomes" id="UP000060487"/>
    </source>
</evidence>
<dbReference type="NCBIfam" id="TIGR00132">
    <property type="entry name" value="gatA"/>
    <property type="match status" value="1"/>
</dbReference>
<feature type="active site" description="Acyl-ester intermediate" evidence="10">
    <location>
        <position position="197"/>
    </location>
</feature>
<dbReference type="EC" id="6.3.5.7" evidence="3 10"/>
<comment type="similarity">
    <text evidence="1 10">Belongs to the amidase family. GatA subfamily.</text>
</comment>
<dbReference type="Proteomes" id="UP000060487">
    <property type="component" value="Unassembled WGS sequence"/>
</dbReference>
<gene>
    <name evidence="10 12" type="primary">gatA</name>
    <name evidence="12" type="ORF">ASN18_1464</name>
</gene>
<evidence type="ECO:0000256" key="7">
    <source>
        <dbReference type="ARBA" id="ARBA00022840"/>
    </source>
</evidence>
<dbReference type="PANTHER" id="PTHR11895">
    <property type="entry name" value="TRANSAMIDASE"/>
    <property type="match status" value="1"/>
</dbReference>
<dbReference type="PANTHER" id="PTHR11895:SF151">
    <property type="entry name" value="GLUTAMYL-TRNA(GLN) AMIDOTRANSFERASE SUBUNIT A"/>
    <property type="match status" value="1"/>
</dbReference>
<keyword evidence="13" id="KW-1185">Reference proteome</keyword>
<dbReference type="SUPFAM" id="SSF75304">
    <property type="entry name" value="Amidase signature (AS) enzymes"/>
    <property type="match status" value="1"/>
</dbReference>
<comment type="caution">
    <text evidence="12">The sequence shown here is derived from an EMBL/GenBank/DDBJ whole genome shotgun (WGS) entry which is preliminary data.</text>
</comment>
<evidence type="ECO:0000256" key="2">
    <source>
        <dbReference type="ARBA" id="ARBA00011123"/>
    </source>
</evidence>
<evidence type="ECO:0000256" key="5">
    <source>
        <dbReference type="ARBA" id="ARBA00022598"/>
    </source>
</evidence>
<proteinExistence type="inferred from homology"/>
<keyword evidence="8 10" id="KW-0648">Protein biosynthesis</keyword>
<comment type="catalytic activity">
    <reaction evidence="9 10">
        <text>L-glutamyl-tRNA(Gln) + L-glutamine + ATP + H2O = L-glutaminyl-tRNA(Gln) + L-glutamate + ADP + phosphate + H(+)</text>
        <dbReference type="Rhea" id="RHEA:17521"/>
        <dbReference type="Rhea" id="RHEA-COMP:9681"/>
        <dbReference type="Rhea" id="RHEA-COMP:9684"/>
        <dbReference type="ChEBI" id="CHEBI:15377"/>
        <dbReference type="ChEBI" id="CHEBI:15378"/>
        <dbReference type="ChEBI" id="CHEBI:29985"/>
        <dbReference type="ChEBI" id="CHEBI:30616"/>
        <dbReference type="ChEBI" id="CHEBI:43474"/>
        <dbReference type="ChEBI" id="CHEBI:58359"/>
        <dbReference type="ChEBI" id="CHEBI:78520"/>
        <dbReference type="ChEBI" id="CHEBI:78521"/>
        <dbReference type="ChEBI" id="CHEBI:456216"/>
        <dbReference type="EC" id="6.3.5.7"/>
    </reaction>
</comment>
<protein>
    <recommendedName>
        <fullName evidence="4 10">Glutamyl-tRNA(Gln) amidotransferase subunit A</fullName>
        <shortName evidence="10">Glu-ADT subunit A</shortName>
        <ecNumber evidence="3 10">6.3.5.7</ecNumber>
    </recommendedName>
</protein>
<name>A0ABR5SFP1_9BACT</name>
<dbReference type="GO" id="GO:0016874">
    <property type="term" value="F:ligase activity"/>
    <property type="evidence" value="ECO:0007669"/>
    <property type="project" value="UniProtKB-KW"/>
</dbReference>
<dbReference type="EMBL" id="LNQR01000056">
    <property type="protein sequence ID" value="KWT86741.1"/>
    <property type="molecule type" value="Genomic_DNA"/>
</dbReference>